<dbReference type="SUPFAM" id="SSF89837">
    <property type="entry name" value="Doublecortin (DC)"/>
    <property type="match status" value="2"/>
</dbReference>
<feature type="domain" description="Doublecortin" evidence="1">
    <location>
        <begin position="20"/>
        <end position="103"/>
    </location>
</feature>
<dbReference type="InterPro" id="IPR003533">
    <property type="entry name" value="Doublecortin_dom"/>
</dbReference>
<dbReference type="Pfam" id="PF03607">
    <property type="entry name" value="DCX"/>
    <property type="match status" value="1"/>
</dbReference>
<name>A0A9N9MPP9_9CUCU</name>
<reference evidence="2" key="1">
    <citation type="submission" date="2022-01" db="EMBL/GenBank/DDBJ databases">
        <authorList>
            <person name="King R."/>
        </authorList>
    </citation>
    <scope>NUCLEOTIDE SEQUENCE</scope>
</reference>
<gene>
    <name evidence="2" type="ORF">CEUTPL_LOCUS9541</name>
</gene>
<proteinExistence type="predicted"/>
<dbReference type="GO" id="GO:0005874">
    <property type="term" value="C:microtubule"/>
    <property type="evidence" value="ECO:0007669"/>
    <property type="project" value="TreeGrafter"/>
</dbReference>
<accession>A0A9N9MPP9</accession>
<dbReference type="OrthoDB" id="1738954at2759"/>
<dbReference type="GO" id="GO:0035556">
    <property type="term" value="P:intracellular signal transduction"/>
    <property type="evidence" value="ECO:0007669"/>
    <property type="project" value="InterPro"/>
</dbReference>
<organism evidence="2 3">
    <name type="scientific">Ceutorhynchus assimilis</name>
    <name type="common">cabbage seed weevil</name>
    <dbReference type="NCBI Taxonomy" id="467358"/>
    <lineage>
        <taxon>Eukaryota</taxon>
        <taxon>Metazoa</taxon>
        <taxon>Ecdysozoa</taxon>
        <taxon>Arthropoda</taxon>
        <taxon>Hexapoda</taxon>
        <taxon>Insecta</taxon>
        <taxon>Pterygota</taxon>
        <taxon>Neoptera</taxon>
        <taxon>Endopterygota</taxon>
        <taxon>Coleoptera</taxon>
        <taxon>Polyphaga</taxon>
        <taxon>Cucujiformia</taxon>
        <taxon>Curculionidae</taxon>
        <taxon>Ceutorhynchinae</taxon>
        <taxon>Ceutorhynchus</taxon>
    </lineage>
</organism>
<evidence type="ECO:0000313" key="2">
    <source>
        <dbReference type="EMBL" id="CAG9769023.1"/>
    </source>
</evidence>
<dbReference type="PANTHER" id="PTHR23004">
    <property type="entry name" value="DOUBLECORTIN DOMAIN CONTAINING 2"/>
    <property type="match status" value="1"/>
</dbReference>
<evidence type="ECO:0000259" key="1">
    <source>
        <dbReference type="PROSITE" id="PS50309"/>
    </source>
</evidence>
<dbReference type="EMBL" id="OU892281">
    <property type="protein sequence ID" value="CAG9769023.1"/>
    <property type="molecule type" value="Genomic_DNA"/>
</dbReference>
<dbReference type="Proteomes" id="UP001152799">
    <property type="component" value="Chromosome 5"/>
</dbReference>
<keyword evidence="3" id="KW-1185">Reference proteome</keyword>
<evidence type="ECO:0000313" key="3">
    <source>
        <dbReference type="Proteomes" id="UP001152799"/>
    </source>
</evidence>
<dbReference type="GO" id="GO:0005815">
    <property type="term" value="C:microtubule organizing center"/>
    <property type="evidence" value="ECO:0007669"/>
    <property type="project" value="TreeGrafter"/>
</dbReference>
<dbReference type="PANTHER" id="PTHR23004:SF11">
    <property type="entry name" value="PROTEIN RPI-1"/>
    <property type="match status" value="1"/>
</dbReference>
<dbReference type="InterPro" id="IPR036572">
    <property type="entry name" value="Doublecortin_dom_sf"/>
</dbReference>
<feature type="domain" description="Doublecortin" evidence="1">
    <location>
        <begin position="150"/>
        <end position="232"/>
    </location>
</feature>
<dbReference type="AlphaFoldDB" id="A0A9N9MPP9"/>
<sequence>MTVKNRTWQTLYEPKYGKPVNITMWNNKDFESTGRDLTVPSRFMKSWNAVLNFLTMRLQPRQGAVRKIYHLETKKLVRCLDEIKSNEKYIAVGAEKVKFIKNGYLTEEEKKVRGLAIKAPSQWHQGQGRHLDNVKSLENFMEMTQKNKRTVMYVMVSGRTCQTPLKVVLIERDLEDPKVLLDYLAYRLDVGEGIKYLCNKQGKIIKKPYKLKHGEVYIAVPFNGKFIKQDYSKLFKEQYPQRPSLEPPDVSYGCKRRKKKAPVDTASSPELIETFVGPEDVGKSEDRVADFTTFSEITLEKKPLPSTTPSCCAQMMALNKRVSFHESHPVSLFFICILFIKVENSIDEFQQVDSFVTTSEVEGFQQDDSFETTLETAASDSSSEITIYKIETSSMEIFITNEFLMNNETKPRVSLESGTVVEFFPLPENKSEIKLLKTFSMPIHLERKLYFRENKNDETSIEDYQQWVEKLYNIDVDCNETETKLDLTSKISQTTIQALSIVNLPSLALESSKKAQQIPVNILMTQTLEGFINRIFLDFQEKNENHFVEYHNQVLGSIEDLVPIPIQDPNRYSILKNKDEVFNGPITSPKDTSSRIDKKFFRHRDSIHVSRFSREISLISASVICQQLIDEMLDEVSRNVFEDDAESEDELINDMTDVDSSDQEKTCKCVIAEETPPDSITEGLVDQGSRCSYITADSVDNTFSRFKNFFASGNTSEEDLINDLNMRKVSCIRSEEATCPVDEANEQIIKGQCSCVQIDATTVGIQKHWKSKDELDEKSVQADTDEVVLNYHDPTTKDISDIYENFDRTSYLSTDTAISQMDIECKTNKCHKAEYPEPTLEINSIPTSISASFLGDDLDPFDYPIQSEAEESAGRIGRSSKNAENTYSDVTAKQVSFLSVVSNAPTIILERKSSFTDLIGFDEESDKGVQKSWEGQYHDPPPSPSYNQRLERINGVRSEEFLELKQPVAVYGYSQSEKISSSDIERQFSVDSLELGRNSSYMDLTKIDEGLCIEDSWEANQILEPIEDPVPIPIQAPINMIDIVSEENANVFIDAESKDEIINDMTDDEDSSDQEGTCKCVIAEETSPGSIQNEFAEGLVDQGSRCSYITADSIDNTFSRSQKFFASGNTSEEDLSKDRIERKVSCITSKEATCPVDEASEQMIKGQCSCLKIGAKTIGIQKDWKSKNELDEKSVQADTDEVVLNYHNPVTKDISSIYENVDKTSYLSTDTAIEQMDECETEKCHKAECVLGCSLICLKECPEDNRCFKDLQK</sequence>
<protein>
    <recommendedName>
        <fullName evidence="1">Doublecortin domain-containing protein</fullName>
    </recommendedName>
</protein>
<dbReference type="PROSITE" id="PS50309">
    <property type="entry name" value="DC"/>
    <property type="match status" value="2"/>
</dbReference>
<dbReference type="SMART" id="SM00537">
    <property type="entry name" value="DCX"/>
    <property type="match status" value="1"/>
</dbReference>
<dbReference type="Gene3D" id="3.10.20.230">
    <property type="entry name" value="Doublecortin domain"/>
    <property type="match status" value="2"/>
</dbReference>